<organism evidence="4 5">
    <name type="scientific">Rotaria sordida</name>
    <dbReference type="NCBI Taxonomy" id="392033"/>
    <lineage>
        <taxon>Eukaryota</taxon>
        <taxon>Metazoa</taxon>
        <taxon>Spiralia</taxon>
        <taxon>Gnathifera</taxon>
        <taxon>Rotifera</taxon>
        <taxon>Eurotatoria</taxon>
        <taxon>Bdelloidea</taxon>
        <taxon>Philodinida</taxon>
        <taxon>Philodinidae</taxon>
        <taxon>Rotaria</taxon>
    </lineage>
</organism>
<evidence type="ECO:0000313" key="3">
    <source>
        <dbReference type="EMBL" id="CAF3652113.1"/>
    </source>
</evidence>
<dbReference type="Proteomes" id="UP000663882">
    <property type="component" value="Unassembled WGS sequence"/>
</dbReference>
<dbReference type="AlphaFoldDB" id="A0A818UHR6"/>
<evidence type="ECO:0000313" key="1">
    <source>
        <dbReference type="EMBL" id="CAF0879282.1"/>
    </source>
</evidence>
<dbReference type="OrthoDB" id="10437593at2759"/>
<proteinExistence type="predicted"/>
<dbReference type="Proteomes" id="UP000663864">
    <property type="component" value="Unassembled WGS sequence"/>
</dbReference>
<protein>
    <submittedName>
        <fullName evidence="4">Uncharacterized protein</fullName>
    </submittedName>
</protein>
<evidence type="ECO:0000313" key="5">
    <source>
        <dbReference type="Proteomes" id="UP000663836"/>
    </source>
</evidence>
<dbReference type="Proteomes" id="UP000663823">
    <property type="component" value="Unassembled WGS sequence"/>
</dbReference>
<dbReference type="Proteomes" id="UP000663836">
    <property type="component" value="Unassembled WGS sequence"/>
</dbReference>
<sequence>MGCMKPIFVLLKENLLSRDYNTLASLCDDSLRRYENNEDENNLIYHLFSRNHVTRIAELIIKSILFSMKYGSNKGDKRFSHLIQIVEFYLQTLDSITNHLQEIPCWMHFDCLYQITAHSDKPISLKLYPLIEQIVKNYSQSIVYLFKLSYETLQYPLTDPVLKRNLESGCG</sequence>
<evidence type="ECO:0000313" key="4">
    <source>
        <dbReference type="EMBL" id="CAF3698741.1"/>
    </source>
</evidence>
<reference evidence="4" key="1">
    <citation type="submission" date="2021-02" db="EMBL/GenBank/DDBJ databases">
        <authorList>
            <person name="Nowell W R."/>
        </authorList>
    </citation>
    <scope>NUCLEOTIDE SEQUENCE</scope>
</reference>
<gene>
    <name evidence="4" type="ORF">JBS370_LOCUS9362</name>
    <name evidence="3" type="ORF">OTI717_LOCUS9430</name>
    <name evidence="1" type="ORF">RFH988_LOCUS7880</name>
    <name evidence="2" type="ORF">ZHD862_LOCUS21207</name>
</gene>
<dbReference type="EMBL" id="CAJOAX010000801">
    <property type="protein sequence ID" value="CAF3652113.1"/>
    <property type="molecule type" value="Genomic_DNA"/>
</dbReference>
<accession>A0A818UHR6</accession>
<dbReference type="EMBL" id="CAJNOO010000257">
    <property type="protein sequence ID" value="CAF0879282.1"/>
    <property type="molecule type" value="Genomic_DNA"/>
</dbReference>
<dbReference type="EMBL" id="CAJNOT010001249">
    <property type="protein sequence ID" value="CAF1170917.1"/>
    <property type="molecule type" value="Genomic_DNA"/>
</dbReference>
<comment type="caution">
    <text evidence="4">The sequence shown here is derived from an EMBL/GenBank/DDBJ whole genome shotgun (WGS) entry which is preliminary data.</text>
</comment>
<evidence type="ECO:0000313" key="2">
    <source>
        <dbReference type="EMBL" id="CAF1170917.1"/>
    </source>
</evidence>
<name>A0A818UHR6_9BILA</name>
<dbReference type="EMBL" id="CAJOBD010000631">
    <property type="protein sequence ID" value="CAF3698741.1"/>
    <property type="molecule type" value="Genomic_DNA"/>
</dbReference>